<dbReference type="Gene3D" id="3.40.50.12780">
    <property type="entry name" value="N-terminal domain of ligase-like"/>
    <property type="match status" value="1"/>
</dbReference>
<dbReference type="Proteomes" id="UP000606724">
    <property type="component" value="Unassembled WGS sequence"/>
</dbReference>
<organism evidence="1 2">
    <name type="scientific">Psychrobacter communis</name>
    <dbReference type="NCBI Taxonomy" id="2762238"/>
    <lineage>
        <taxon>Bacteria</taxon>
        <taxon>Pseudomonadati</taxon>
        <taxon>Pseudomonadota</taxon>
        <taxon>Gammaproteobacteria</taxon>
        <taxon>Moraxellales</taxon>
        <taxon>Moraxellaceae</taxon>
        <taxon>Psychrobacter</taxon>
    </lineage>
</organism>
<dbReference type="SUPFAM" id="SSF56801">
    <property type="entry name" value="Acetyl-CoA synthetase-like"/>
    <property type="match status" value="1"/>
</dbReference>
<name>A0ABR8RJH5_9GAMM</name>
<proteinExistence type="predicted"/>
<protein>
    <submittedName>
        <fullName evidence="1">Phenylacetate--CoA ligase family protein</fullName>
    </submittedName>
</protein>
<gene>
    <name evidence="1" type="ORF">H9653_07925</name>
</gene>
<keyword evidence="1" id="KW-0436">Ligase</keyword>
<reference evidence="1 2" key="1">
    <citation type="submission" date="2020-08" db="EMBL/GenBank/DDBJ databases">
        <title>A Genomic Blueprint of the Chicken Gut Microbiome.</title>
        <authorList>
            <person name="Gilroy R."/>
            <person name="Ravi A."/>
            <person name="Getino M."/>
            <person name="Pursley I."/>
            <person name="Horton D.L."/>
            <person name="Alikhan N.-F."/>
            <person name="Baker D."/>
            <person name="Gharbi K."/>
            <person name="Hall N."/>
            <person name="Watson M."/>
            <person name="Adriaenssens E.M."/>
            <person name="Foster-Nyarko E."/>
            <person name="Jarju S."/>
            <person name="Secka A."/>
            <person name="Antonio M."/>
            <person name="Oren A."/>
            <person name="Chaudhuri R."/>
            <person name="La Ragione R.M."/>
            <person name="Hildebrand F."/>
            <person name="Pallen M.J."/>
        </authorList>
    </citation>
    <scope>NUCLEOTIDE SEQUENCE [LARGE SCALE GENOMIC DNA]</scope>
    <source>
        <strain evidence="1 2">Sa4CVA2</strain>
    </source>
</reference>
<keyword evidence="2" id="KW-1185">Reference proteome</keyword>
<sequence>MSASKFIFKLVPFGIQNLAISLINANLYRVRHDNLYLYYRKYYAKWDNASEIELNTEAKNRFKSFINHVKKNSHWYNQTLSPDSIYDLQSTPILEKTDIINNLDEIRTVSEKQGIVSLTGGTTGASMKVIYTKEDMQERFAILDNFRAKHGYKLGKKTAWFSGKNLISQKDINKGTCSHYDFINKIRFYSTFHINKKNFNVYWESLSKFKPEFIVGFPSSVYEICEIADSMGLELDHKVKVFFPTAETVLPKHREVIGKVLGCKLVDQYASSEGAPFILECESGNLHIHPLTGIFEVVDENLQPAKDGQLLVTSFTTRGTPLVRYRIGDSIKLSSEDKTCTCGSVFPLVDEIQGRTTDYLVSPTHGKVNLGNLSNSTKDVNGIIKFQAIQNALNKIEVLVVVNHNFDSSEQIKFESALKERFGPEVTLTVNIVADIPTEKSGKFRIIKNNLSLN</sequence>
<dbReference type="InterPro" id="IPR042099">
    <property type="entry name" value="ANL_N_sf"/>
</dbReference>
<dbReference type="PANTHER" id="PTHR36932:SF1">
    <property type="entry name" value="CAPSULAR POLYSACCHARIDE BIOSYNTHESIS PROTEIN"/>
    <property type="match status" value="1"/>
</dbReference>
<dbReference type="PANTHER" id="PTHR36932">
    <property type="entry name" value="CAPSULAR POLYSACCHARIDE BIOSYNTHESIS PROTEIN"/>
    <property type="match status" value="1"/>
</dbReference>
<dbReference type="InterPro" id="IPR053158">
    <property type="entry name" value="CapK_Type1_Caps_Biosynth"/>
</dbReference>
<comment type="caution">
    <text evidence="1">The sequence shown here is derived from an EMBL/GenBank/DDBJ whole genome shotgun (WGS) entry which is preliminary data.</text>
</comment>
<dbReference type="RefSeq" id="WP_191691715.1">
    <property type="nucleotide sequence ID" value="NZ_JACSQR010000019.1"/>
</dbReference>
<evidence type="ECO:0000313" key="1">
    <source>
        <dbReference type="EMBL" id="MBD7947943.1"/>
    </source>
</evidence>
<dbReference type="GO" id="GO:0016874">
    <property type="term" value="F:ligase activity"/>
    <property type="evidence" value="ECO:0007669"/>
    <property type="project" value="UniProtKB-KW"/>
</dbReference>
<evidence type="ECO:0000313" key="2">
    <source>
        <dbReference type="Proteomes" id="UP000606724"/>
    </source>
</evidence>
<accession>A0ABR8RJH5</accession>
<dbReference type="EMBL" id="JACSQR010000019">
    <property type="protein sequence ID" value="MBD7947943.1"/>
    <property type="molecule type" value="Genomic_DNA"/>
</dbReference>